<dbReference type="AlphaFoldDB" id="A0A255XVX7"/>
<dbReference type="Pfam" id="PF20239">
    <property type="entry name" value="DUF6596"/>
    <property type="match status" value="1"/>
</dbReference>
<dbReference type="SUPFAM" id="SSF88946">
    <property type="entry name" value="Sigma2 domain of RNA polymerase sigma factors"/>
    <property type="match status" value="1"/>
</dbReference>
<sequence length="402" mass="42875">MEAQRTAETVARASYGRLVALLAIRSRDIAAAEDALAEAFRTALELWPVQGVPDRPEAWLLTAARRHLGHSYRHSQVQAGAAATLDLLAEERAEATEAFPDSRLKLLFVCAHPAIDPAVHTPLMLQTVLGLDAARIGAAFLVPPATMGQRLVRAKSKIRDAGIRFDVPEAPDLPARLDAVLAAVYAAYGSAWEAQPGTAVGLAEEALYLARLLTALLPEEPEALGLLALIRYCDARAAARRDGAGRFVPLADQETALWSRPALIEAEEALTRAARLRRFGRFQTEAAIQSFHCQRRLGAAVPLTALVALYDVLMQMAPSVGAAVARAAAVGEAYGPEAGLAQLAALDPAEVAAYQPFWAARAHLLRLAGDGEAARAAFDQAIAFSVDPSVRAYLEDQRSACG</sequence>
<evidence type="ECO:0000313" key="3">
    <source>
        <dbReference type="Proteomes" id="UP000216361"/>
    </source>
</evidence>
<gene>
    <name evidence="2" type="ORF">CHR90_02500</name>
</gene>
<evidence type="ECO:0000259" key="1">
    <source>
        <dbReference type="Pfam" id="PF20239"/>
    </source>
</evidence>
<keyword evidence="3" id="KW-1185">Reference proteome</keyword>
<evidence type="ECO:0000313" key="2">
    <source>
        <dbReference type="EMBL" id="OYQ21083.1"/>
    </source>
</evidence>
<dbReference type="InterPro" id="IPR013325">
    <property type="entry name" value="RNA_pol_sigma_r2"/>
</dbReference>
<dbReference type="GO" id="GO:0006352">
    <property type="term" value="P:DNA-templated transcription initiation"/>
    <property type="evidence" value="ECO:0007669"/>
    <property type="project" value="InterPro"/>
</dbReference>
<name>A0A255XVX7_9PROT</name>
<dbReference type="OrthoDB" id="9780299at2"/>
<accession>A0A255XVX7</accession>
<dbReference type="PANTHER" id="PTHR47756:SF2">
    <property type="entry name" value="BLL6612 PROTEIN"/>
    <property type="match status" value="1"/>
</dbReference>
<protein>
    <submittedName>
        <fullName evidence="2">RNA polymerase subunit sigma-70</fullName>
    </submittedName>
</protein>
<proteinExistence type="predicted"/>
<dbReference type="Proteomes" id="UP000216361">
    <property type="component" value="Unassembled WGS sequence"/>
</dbReference>
<dbReference type="InterPro" id="IPR046531">
    <property type="entry name" value="DUF6596"/>
</dbReference>
<dbReference type="RefSeq" id="WP_094407390.1">
    <property type="nucleotide sequence ID" value="NZ_BMJZ01000012.1"/>
</dbReference>
<comment type="caution">
    <text evidence="2">The sequence shown here is derived from an EMBL/GenBank/DDBJ whole genome shotgun (WGS) entry which is preliminary data.</text>
</comment>
<dbReference type="EMBL" id="NOXS01000024">
    <property type="protein sequence ID" value="OYQ21083.1"/>
    <property type="molecule type" value="Genomic_DNA"/>
</dbReference>
<dbReference type="Gene3D" id="1.10.1740.10">
    <property type="match status" value="1"/>
</dbReference>
<dbReference type="GO" id="GO:0003700">
    <property type="term" value="F:DNA-binding transcription factor activity"/>
    <property type="evidence" value="ECO:0007669"/>
    <property type="project" value="InterPro"/>
</dbReference>
<organism evidence="2 3">
    <name type="scientific">Elstera cyanobacteriorum</name>
    <dbReference type="NCBI Taxonomy" id="2022747"/>
    <lineage>
        <taxon>Bacteria</taxon>
        <taxon>Pseudomonadati</taxon>
        <taxon>Pseudomonadota</taxon>
        <taxon>Alphaproteobacteria</taxon>
        <taxon>Rhodospirillales</taxon>
        <taxon>Rhodospirillaceae</taxon>
        <taxon>Elstera</taxon>
    </lineage>
</organism>
<dbReference type="PANTHER" id="PTHR47756">
    <property type="entry name" value="BLL6612 PROTEIN-RELATED"/>
    <property type="match status" value="1"/>
</dbReference>
<reference evidence="2 3" key="1">
    <citation type="submission" date="2017-07" db="EMBL/GenBank/DDBJ databases">
        <title>Elstera cyanobacteriorum sp. nov., a novel bacterium isolated from cyanobacterial aggregates in a eutrophic lake.</title>
        <authorList>
            <person name="Cai H."/>
        </authorList>
    </citation>
    <scope>NUCLEOTIDE SEQUENCE [LARGE SCALE GENOMIC DNA]</scope>
    <source>
        <strain evidence="2 3">TH019</strain>
    </source>
</reference>
<feature type="domain" description="DUF6596" evidence="1">
    <location>
        <begin position="176"/>
        <end position="274"/>
    </location>
</feature>